<proteinExistence type="predicted"/>
<comment type="caution">
    <text evidence="1">The sequence shown here is derived from an EMBL/GenBank/DDBJ whole genome shotgun (WGS) entry which is preliminary data.</text>
</comment>
<dbReference type="STRING" id="1777141.AWB80_08146"/>
<name>A0A158E3U2_9BURK</name>
<reference evidence="1" key="1">
    <citation type="submission" date="2016-01" db="EMBL/GenBank/DDBJ databases">
        <authorList>
            <person name="Peeters C."/>
        </authorList>
    </citation>
    <scope>NUCLEOTIDE SEQUENCE [LARGE SCALE GENOMIC DNA]</scope>
    <source>
        <strain evidence="1">LMG 29323</strain>
    </source>
</reference>
<evidence type="ECO:0000313" key="1">
    <source>
        <dbReference type="EMBL" id="SAL01532.1"/>
    </source>
</evidence>
<accession>A0A158E3U2</accession>
<gene>
    <name evidence="1" type="ORF">AWB80_08146</name>
</gene>
<keyword evidence="2" id="KW-1185">Reference proteome</keyword>
<dbReference type="EMBL" id="FCOE02000068">
    <property type="protein sequence ID" value="SAL01532.1"/>
    <property type="molecule type" value="Genomic_DNA"/>
</dbReference>
<evidence type="ECO:0000313" key="2">
    <source>
        <dbReference type="Proteomes" id="UP000054911"/>
    </source>
</evidence>
<protein>
    <submittedName>
        <fullName evidence="1">Uncharacterized protein</fullName>
    </submittedName>
</protein>
<organism evidence="1 2">
    <name type="scientific">Caballeronia pedi</name>
    <dbReference type="NCBI Taxonomy" id="1777141"/>
    <lineage>
        <taxon>Bacteria</taxon>
        <taxon>Pseudomonadati</taxon>
        <taxon>Pseudomonadota</taxon>
        <taxon>Betaproteobacteria</taxon>
        <taxon>Burkholderiales</taxon>
        <taxon>Burkholderiaceae</taxon>
        <taxon>Caballeronia</taxon>
    </lineage>
</organism>
<sequence>MTLLLWLIGVLFSTPARRSFLKPTAKPRGRRHVRNHAIPVEYG</sequence>
<dbReference type="Proteomes" id="UP000054911">
    <property type="component" value="Unassembled WGS sequence"/>
</dbReference>
<dbReference type="AlphaFoldDB" id="A0A158E3U2"/>